<feature type="transmembrane region" description="Helical" evidence="8">
    <location>
        <begin position="427"/>
        <end position="456"/>
    </location>
</feature>
<feature type="transmembrane region" description="Helical" evidence="8">
    <location>
        <begin position="476"/>
        <end position="494"/>
    </location>
</feature>
<dbReference type="NCBIfam" id="TIGR00813">
    <property type="entry name" value="sss"/>
    <property type="match status" value="1"/>
</dbReference>
<accession>A0A7W6HG03</accession>
<keyword evidence="4 8" id="KW-0812">Transmembrane</keyword>
<dbReference type="Gene3D" id="1.20.1730.10">
    <property type="entry name" value="Sodium/glucose cotransporter"/>
    <property type="match status" value="1"/>
</dbReference>
<comment type="similarity">
    <text evidence="2 7">Belongs to the sodium:solute symporter (SSF) (TC 2.A.21) family.</text>
</comment>
<gene>
    <name evidence="9" type="ORF">GGR03_003624</name>
</gene>
<dbReference type="Proteomes" id="UP000588647">
    <property type="component" value="Unassembled WGS sequence"/>
</dbReference>
<evidence type="ECO:0000313" key="10">
    <source>
        <dbReference type="Proteomes" id="UP000588647"/>
    </source>
</evidence>
<feature type="transmembrane region" description="Helical" evidence="8">
    <location>
        <begin position="322"/>
        <end position="342"/>
    </location>
</feature>
<feature type="transmembrane region" description="Helical" evidence="8">
    <location>
        <begin position="614"/>
        <end position="634"/>
    </location>
</feature>
<evidence type="ECO:0000256" key="8">
    <source>
        <dbReference type="SAM" id="Phobius"/>
    </source>
</evidence>
<reference evidence="9 10" key="1">
    <citation type="submission" date="2020-08" db="EMBL/GenBank/DDBJ databases">
        <title>Genomic Encyclopedia of Type Strains, Phase IV (KMG-IV): sequencing the most valuable type-strain genomes for metagenomic binning, comparative biology and taxonomic classification.</title>
        <authorList>
            <person name="Goeker M."/>
        </authorList>
    </citation>
    <scope>NUCLEOTIDE SEQUENCE [LARGE SCALE GENOMIC DNA]</scope>
    <source>
        <strain evidence="9 10">DSM 103570</strain>
    </source>
</reference>
<dbReference type="PROSITE" id="PS50283">
    <property type="entry name" value="NA_SOLUT_SYMP_3"/>
    <property type="match status" value="1"/>
</dbReference>
<comment type="caution">
    <text evidence="9">The sequence shown here is derived from an EMBL/GenBank/DDBJ whole genome shotgun (WGS) entry which is preliminary data.</text>
</comment>
<dbReference type="AlphaFoldDB" id="A0A7W6HG03"/>
<feature type="transmembrane region" description="Helical" evidence="8">
    <location>
        <begin position="197"/>
        <end position="214"/>
    </location>
</feature>
<evidence type="ECO:0000256" key="6">
    <source>
        <dbReference type="ARBA" id="ARBA00023136"/>
    </source>
</evidence>
<evidence type="ECO:0000313" key="9">
    <source>
        <dbReference type="EMBL" id="MBB4004529.1"/>
    </source>
</evidence>
<dbReference type="InterPro" id="IPR001734">
    <property type="entry name" value="Na/solute_symporter"/>
</dbReference>
<dbReference type="Pfam" id="PF00474">
    <property type="entry name" value="SSF"/>
    <property type="match status" value="2"/>
</dbReference>
<dbReference type="EMBL" id="JACIEM010000005">
    <property type="protein sequence ID" value="MBB4004529.1"/>
    <property type="molecule type" value="Genomic_DNA"/>
</dbReference>
<evidence type="ECO:0000256" key="7">
    <source>
        <dbReference type="RuleBase" id="RU362091"/>
    </source>
</evidence>
<dbReference type="CDD" id="cd11480">
    <property type="entry name" value="SLC5sbd_u4"/>
    <property type="match status" value="1"/>
</dbReference>
<dbReference type="PANTHER" id="PTHR48086">
    <property type="entry name" value="SODIUM/PROLINE SYMPORTER-RELATED"/>
    <property type="match status" value="1"/>
</dbReference>
<evidence type="ECO:0000256" key="2">
    <source>
        <dbReference type="ARBA" id="ARBA00006434"/>
    </source>
</evidence>
<dbReference type="GO" id="GO:0022857">
    <property type="term" value="F:transmembrane transporter activity"/>
    <property type="evidence" value="ECO:0007669"/>
    <property type="project" value="InterPro"/>
</dbReference>
<dbReference type="PANTHER" id="PTHR48086:SF5">
    <property type="entry name" value="NA(+):SOLUTE SYMPORTER (SSF FAMILY)"/>
    <property type="match status" value="1"/>
</dbReference>
<feature type="transmembrane region" description="Helical" evidence="8">
    <location>
        <begin position="22"/>
        <end position="43"/>
    </location>
</feature>
<feature type="transmembrane region" description="Helical" evidence="8">
    <location>
        <begin position="159"/>
        <end position="182"/>
    </location>
</feature>
<feature type="transmembrane region" description="Helical" evidence="8">
    <location>
        <begin position="226"/>
        <end position="249"/>
    </location>
</feature>
<keyword evidence="10" id="KW-1185">Reference proteome</keyword>
<feature type="transmembrane region" description="Helical" evidence="8">
    <location>
        <begin position="49"/>
        <end position="69"/>
    </location>
</feature>
<organism evidence="9 10">
    <name type="scientific">Aurantimonas endophytica</name>
    <dbReference type="NCBI Taxonomy" id="1522175"/>
    <lineage>
        <taxon>Bacteria</taxon>
        <taxon>Pseudomonadati</taxon>
        <taxon>Pseudomonadota</taxon>
        <taxon>Alphaproteobacteria</taxon>
        <taxon>Hyphomicrobiales</taxon>
        <taxon>Aurantimonadaceae</taxon>
        <taxon>Aurantimonas</taxon>
    </lineage>
</organism>
<dbReference type="InterPro" id="IPR038377">
    <property type="entry name" value="Na/Glc_symporter_sf"/>
</dbReference>
<dbReference type="GO" id="GO:0005886">
    <property type="term" value="C:plasma membrane"/>
    <property type="evidence" value="ECO:0007669"/>
    <property type="project" value="TreeGrafter"/>
</dbReference>
<keyword evidence="6 8" id="KW-0472">Membrane</keyword>
<feature type="transmembrane region" description="Helical" evidence="8">
    <location>
        <begin position="500"/>
        <end position="525"/>
    </location>
</feature>
<dbReference type="RefSeq" id="WP_183210146.1">
    <property type="nucleotide sequence ID" value="NZ_JAAAMM010000005.1"/>
</dbReference>
<feature type="transmembrane region" description="Helical" evidence="8">
    <location>
        <begin position="118"/>
        <end position="139"/>
    </location>
</feature>
<evidence type="ECO:0000256" key="4">
    <source>
        <dbReference type="ARBA" id="ARBA00022692"/>
    </source>
</evidence>
<evidence type="ECO:0000256" key="3">
    <source>
        <dbReference type="ARBA" id="ARBA00022448"/>
    </source>
</evidence>
<evidence type="ECO:0000256" key="5">
    <source>
        <dbReference type="ARBA" id="ARBA00022989"/>
    </source>
</evidence>
<proteinExistence type="inferred from homology"/>
<feature type="transmembrane region" description="Helical" evidence="8">
    <location>
        <begin position="532"/>
        <end position="549"/>
    </location>
</feature>
<name>A0A7W6HG03_9HYPH</name>
<dbReference type="InterPro" id="IPR019899">
    <property type="entry name" value="Na/solute_symporter_VC_2705"/>
</dbReference>
<evidence type="ECO:0000256" key="1">
    <source>
        <dbReference type="ARBA" id="ARBA00004141"/>
    </source>
</evidence>
<sequence>MADTTVGGSAGKGDFLSNIGRIYTIYTGGFIAFVLLMALLSWLGVPNVIIGYLFVGFTIAIYAIIGILSRTMQVGEYYVAGRRVPAIYNGMATGADWMSGASFVGMAGTLYLLGYDGLAFVLGWTGGYVLVAILVAPYLRKFGAYTVPDFLSARYGGNFARLIGVVVLFSCSFTYVVAQIYATGIISARFLGLDFNVAVYVGLAGILVCSMLGGMRAVTWTQVAQYIVLIIAYLIPAIWMSTVLTGVPIPQLMQGEALQNIAALEQAQGLAVGHATPFAHGGYNALNYFLLILCLMVGTASLPHVLMRYFTTPSVREARVSVAWSLLFIFLLYFTAPAYAAFAKWTMLDLVASGLTPDNIAEKAGWMMRWAAADNALVQICGAAAVDAAAIAAACATQGVTTIGFANINLNPDMIVLATPEMAGMPYVISGLVAAGGLAAALSTADGLLLAIANALSHDIYYKMIDQNAPTSRRLIVSRVLLVLVALCAAYVASTKPGDILAMVSWAFSLAAAGLFPALVLGVWWKRNNTPGAVAGMIAGFGICLYYLLGTRYGAVGFYETWSGLSTASAEAVAQYAELKAAYAAAAPEAQAAAWAALDKHAQTIANWWGVKNLSAAAFGLPVGFLVMIVVSRLTKEPSAEMQAFIEELRVPRGKTMMEEKTA</sequence>
<feature type="transmembrane region" description="Helical" evidence="8">
    <location>
        <begin position="288"/>
        <end position="310"/>
    </location>
</feature>
<dbReference type="InterPro" id="IPR050277">
    <property type="entry name" value="Sodium:Solute_Symporter"/>
</dbReference>
<feature type="transmembrane region" description="Helical" evidence="8">
    <location>
        <begin position="90"/>
        <end position="112"/>
    </location>
</feature>
<keyword evidence="5 8" id="KW-1133">Transmembrane helix</keyword>
<protein>
    <submittedName>
        <fullName evidence="9">Cation/acetate symporter</fullName>
    </submittedName>
</protein>
<dbReference type="NCBIfam" id="TIGR03648">
    <property type="entry name" value="Na_symport_lg"/>
    <property type="match status" value="1"/>
</dbReference>
<keyword evidence="3" id="KW-0813">Transport</keyword>
<comment type="subcellular location">
    <subcellularLocation>
        <location evidence="1">Membrane</location>
        <topology evidence="1">Multi-pass membrane protein</topology>
    </subcellularLocation>
</comment>